<protein>
    <submittedName>
        <fullName evidence="1">Uncharacterized protein</fullName>
    </submittedName>
</protein>
<sequence length="250" mass="27862">MQGNKSVVRLKSSGFPLEVNTRTLKYNYEDGSTGFSSEITYSLGNTVVTINVTQEIYSGRVNAVYMDLSEGTGMGSFANLGLRVTRNKRYGILCNYMNTLFGGSYDSLKENYCAPPLPEREVVRYICGESGCGGCFTLEKKKKEDGAVVRVQATHDFIVGEETMHVKVKIRNDDGGLKVEVEGPVKLTTDYMNHVVSGMRRKMRSAIEASTVPLVRNDVAQRSPNVVGPKFISDDRVHLCFQRMRMHQGF</sequence>
<dbReference type="Proteomes" id="UP000501690">
    <property type="component" value="Linkage Group LG11"/>
</dbReference>
<reference evidence="1 2" key="1">
    <citation type="submission" date="2019-04" db="EMBL/GenBank/DDBJ databases">
        <title>An improved genome assembly and genetic linkage map for asparagus bean, Vigna unguiculata ssp. sesquipedialis.</title>
        <authorList>
            <person name="Xia Q."/>
            <person name="Zhang R."/>
            <person name="Dong Y."/>
        </authorList>
    </citation>
    <scope>NUCLEOTIDE SEQUENCE [LARGE SCALE GENOMIC DNA]</scope>
    <source>
        <tissue evidence="1">Leaf</tissue>
    </source>
</reference>
<proteinExistence type="predicted"/>
<dbReference type="EMBL" id="CP039355">
    <property type="protein sequence ID" value="QCE13344.1"/>
    <property type="molecule type" value="Genomic_DNA"/>
</dbReference>
<organism evidence="1 2">
    <name type="scientific">Vigna unguiculata</name>
    <name type="common">Cowpea</name>
    <dbReference type="NCBI Taxonomy" id="3917"/>
    <lineage>
        <taxon>Eukaryota</taxon>
        <taxon>Viridiplantae</taxon>
        <taxon>Streptophyta</taxon>
        <taxon>Embryophyta</taxon>
        <taxon>Tracheophyta</taxon>
        <taxon>Spermatophyta</taxon>
        <taxon>Magnoliopsida</taxon>
        <taxon>eudicotyledons</taxon>
        <taxon>Gunneridae</taxon>
        <taxon>Pentapetalae</taxon>
        <taxon>rosids</taxon>
        <taxon>fabids</taxon>
        <taxon>Fabales</taxon>
        <taxon>Fabaceae</taxon>
        <taxon>Papilionoideae</taxon>
        <taxon>50 kb inversion clade</taxon>
        <taxon>NPAAA clade</taxon>
        <taxon>indigoferoid/millettioid clade</taxon>
        <taxon>Phaseoleae</taxon>
        <taxon>Vigna</taxon>
    </lineage>
</organism>
<evidence type="ECO:0000313" key="2">
    <source>
        <dbReference type="Proteomes" id="UP000501690"/>
    </source>
</evidence>
<name>A0A4D6NL05_VIGUN</name>
<evidence type="ECO:0000313" key="1">
    <source>
        <dbReference type="EMBL" id="QCE13344.1"/>
    </source>
</evidence>
<gene>
    <name evidence="1" type="ORF">DEO72_LG11g337</name>
</gene>
<accession>A0A4D6NL05</accession>
<keyword evidence="2" id="KW-1185">Reference proteome</keyword>
<dbReference type="OrthoDB" id="1412700at2759"/>
<dbReference type="Gramene" id="Vigun09g006900.1.v1.2">
    <property type="protein sequence ID" value="Vigun09g006900.1.v1.2.CDS.1"/>
    <property type="gene ID" value="Vigun09g006900.v1.2"/>
</dbReference>
<dbReference type="AlphaFoldDB" id="A0A4D6NL05"/>